<dbReference type="GeneID" id="115972117"/>
<feature type="region of interest" description="Disordered" evidence="1">
    <location>
        <begin position="1115"/>
        <end position="1160"/>
    </location>
</feature>
<dbReference type="PANTHER" id="PTHR10775:SF177">
    <property type="entry name" value="TNP2, PARTIAL"/>
    <property type="match status" value="1"/>
</dbReference>
<proteinExistence type="predicted"/>
<feature type="compositionally biased region" description="Polar residues" evidence="1">
    <location>
        <begin position="119"/>
        <end position="129"/>
    </location>
</feature>
<evidence type="ECO:0000259" key="3">
    <source>
        <dbReference type="Pfam" id="PF13960"/>
    </source>
</evidence>
<evidence type="ECO:0000259" key="4">
    <source>
        <dbReference type="Pfam" id="PF13963"/>
    </source>
</evidence>
<evidence type="ECO:0000313" key="6">
    <source>
        <dbReference type="Proteomes" id="UP000594261"/>
    </source>
</evidence>
<dbReference type="RefSeq" id="XP_030948138.1">
    <property type="nucleotide sequence ID" value="XM_031092278.1"/>
</dbReference>
<evidence type="ECO:0000313" key="5">
    <source>
        <dbReference type="EnsemblPlants" id="QL12p013571:mrna"/>
    </source>
</evidence>
<feature type="domain" description="Transposase-associated" evidence="4">
    <location>
        <begin position="3"/>
        <end position="76"/>
    </location>
</feature>
<dbReference type="PANTHER" id="PTHR10775">
    <property type="entry name" value="OS08G0208400 PROTEIN"/>
    <property type="match status" value="1"/>
</dbReference>
<dbReference type="InParanoid" id="A0A7N2N207"/>
<evidence type="ECO:0000256" key="1">
    <source>
        <dbReference type="SAM" id="MobiDB-lite"/>
    </source>
</evidence>
<protein>
    <submittedName>
        <fullName evidence="5">Uncharacterized protein</fullName>
    </submittedName>
</protein>
<dbReference type="RefSeq" id="XP_030948139.1">
    <property type="nucleotide sequence ID" value="XM_031092279.1"/>
</dbReference>
<feature type="domain" description="DUF4218" evidence="3">
    <location>
        <begin position="689"/>
        <end position="801"/>
    </location>
</feature>
<evidence type="ECO:0000259" key="2">
    <source>
        <dbReference type="Pfam" id="PF13952"/>
    </source>
</evidence>
<dbReference type="Pfam" id="PF13963">
    <property type="entry name" value="Transpos_assoc"/>
    <property type="match status" value="1"/>
</dbReference>
<organism evidence="5 6">
    <name type="scientific">Quercus lobata</name>
    <name type="common">Valley oak</name>
    <dbReference type="NCBI Taxonomy" id="97700"/>
    <lineage>
        <taxon>Eukaryota</taxon>
        <taxon>Viridiplantae</taxon>
        <taxon>Streptophyta</taxon>
        <taxon>Embryophyta</taxon>
        <taxon>Tracheophyta</taxon>
        <taxon>Spermatophyta</taxon>
        <taxon>Magnoliopsida</taxon>
        <taxon>eudicotyledons</taxon>
        <taxon>Gunneridae</taxon>
        <taxon>Pentapetalae</taxon>
        <taxon>rosids</taxon>
        <taxon>fabids</taxon>
        <taxon>Fagales</taxon>
        <taxon>Fagaceae</taxon>
        <taxon>Quercus</taxon>
    </lineage>
</organism>
<dbReference type="AlphaFoldDB" id="A0A7N2N207"/>
<dbReference type="InterPro" id="IPR029480">
    <property type="entry name" value="Transpos_assoc"/>
</dbReference>
<sequence length="1160" mass="134977">MDKSWMHETDRTSTRYSEGVKQFINMARDHADRVGRIKCPCRKCTNRYYQHIDAVETHLILNRFDLNYTEWIFHGEEDPFFKHVQAKHNDNNSQAEDIDDVGEMLDDIYRGTFPDANIGESSTSPGPSNNDHKARPFDQLWEDAQRELYPGCKKFSKLSFCMKLLHIKTLCNWSDKSFDLMIDLIKQALPDGESLPKSYYEAKQFRRDLGFSYELIHVCKKVCTLFWKEHADKEECPKCHTSRWKEDTGKGKKIPWKVLRYFPIKPRLQRLFMSKDIAKDMRWHKDERLEDGDYLRHPADSIVWKEFDKKHAWFAADSRNVRLGLASDGFNPFGNMSTSYSMWPVVLMPYNLPPWRCMKDPYMILSLLIPGRKAPGNKIDVYLQPLVDDLKELWNEGIKTYDASTQHSFKLHAALLWTINDFPAYANLSGWSTKGKLACPICNENTESSYLKSSHKLCYMGHRRFLPQEHNWRKKKEFFDGTEEYRIAPNELSGDQLLQQLMNVPKVQFGDDEATRKRKRTKIELNWTKKSIFFELPYWSTLKLRHNLDVMHIEKNICDSVLGTLMYDSGKGKNKDTSKARKDLEDMGIRKDLHLQKTGTSTKMPQAKYTLTKAENTRFCDWLKNVKFPDGYASNISRCVNTNEGTISGMKSHDLHVLLQRLLPVAIRGYFNDNIRTTLTELCLFFKDLCSRTLKLDVLNQMKEDIVVILCKMEMIFPPAFFDIMVHLALHLPREVELAGPVQFRWMYPIERFLGKLKRFVRNRARPEGSIAEGYLSVECLTFCSMYLHEIETVWSCEERNSDRCQGERDVGLSVFSQPVRPLGAAKYVRLDDTHLTRARWYVLSNCSEIDSYKTEHYLEIQGEGIIDIDHKHEVEFENWFKDRICGSNATNVSKELYSLACGSDALVAVYQGCIVNGVRFHTKDREHTRRTQNSGVFVSGEDGGTKTNYYGELRNVLELTYMGNNRVYLFECDWWDTRDGTGMQRDEHCTSVNTSRTWYHSDPFILACQASQVFYLNDTKLGSSWRVVQHMTHRNMYDIPTDTEKVHEENEEDNGDAVYQESECIGVNATVQQENDEDSTLLHRDGVPAIDLEDFIPVDDVYVQLDESMFINDDLSNEEWDTDSNNEEETYSDDDVSSSDQEKDLSSNDESIGDLRDEN</sequence>
<dbReference type="InterPro" id="IPR025312">
    <property type="entry name" value="DUF4216"/>
</dbReference>
<name>A0A7N2N207_QUELO</name>
<dbReference type="KEGG" id="qlo:115972117"/>
<reference evidence="5 6" key="1">
    <citation type="journal article" date="2016" name="G3 (Bethesda)">
        <title>First Draft Assembly and Annotation of the Genome of a California Endemic Oak Quercus lobata Nee (Fagaceae).</title>
        <authorList>
            <person name="Sork V.L."/>
            <person name="Fitz-Gibbon S.T."/>
            <person name="Puiu D."/>
            <person name="Crepeau M."/>
            <person name="Gugger P.F."/>
            <person name="Sherman R."/>
            <person name="Stevens K."/>
            <person name="Langley C.H."/>
            <person name="Pellegrini M."/>
            <person name="Salzberg S.L."/>
        </authorList>
    </citation>
    <scope>NUCLEOTIDE SEQUENCE [LARGE SCALE GENOMIC DNA]</scope>
    <source>
        <strain evidence="5 6">cv. SW786</strain>
    </source>
</reference>
<dbReference type="Proteomes" id="UP000594261">
    <property type="component" value="Chromosome 12"/>
</dbReference>
<dbReference type="EMBL" id="LRBV02000012">
    <property type="status" value="NOT_ANNOTATED_CDS"/>
    <property type="molecule type" value="Genomic_DNA"/>
</dbReference>
<reference evidence="5" key="2">
    <citation type="submission" date="2021-01" db="UniProtKB">
        <authorList>
            <consortium name="EnsemblPlants"/>
        </authorList>
    </citation>
    <scope>IDENTIFICATION</scope>
</reference>
<dbReference type="Pfam" id="PF13960">
    <property type="entry name" value="DUF4218"/>
    <property type="match status" value="1"/>
</dbReference>
<dbReference type="OrthoDB" id="1878503at2759"/>
<dbReference type="InterPro" id="IPR004242">
    <property type="entry name" value="Transposase_21"/>
</dbReference>
<dbReference type="EnsemblPlants" id="QL12p013571:mrna">
    <property type="protein sequence ID" value="QL12p013571:mrna"/>
    <property type="gene ID" value="QL12p013571"/>
</dbReference>
<gene>
    <name evidence="5" type="primary">LOC115972117</name>
</gene>
<feature type="domain" description="DUF4216" evidence="2">
    <location>
        <begin position="958"/>
        <end position="1029"/>
    </location>
</feature>
<dbReference type="Gramene" id="QL12p013571:mrna">
    <property type="protein sequence ID" value="QL12p013571:mrna"/>
    <property type="gene ID" value="QL12p013571"/>
</dbReference>
<keyword evidence="6" id="KW-1185">Reference proteome</keyword>
<feature type="compositionally biased region" description="Acidic residues" evidence="1">
    <location>
        <begin position="1116"/>
        <end position="1138"/>
    </location>
</feature>
<dbReference type="RefSeq" id="XP_030948137.1">
    <property type="nucleotide sequence ID" value="XM_031092277.1"/>
</dbReference>
<dbReference type="RefSeq" id="XP_030948140.1">
    <property type="nucleotide sequence ID" value="XM_031092280.1"/>
</dbReference>
<dbReference type="Pfam" id="PF13952">
    <property type="entry name" value="DUF4216"/>
    <property type="match status" value="1"/>
</dbReference>
<dbReference type="OMA" id="HEVEFEN"/>
<dbReference type="Pfam" id="PF02992">
    <property type="entry name" value="Transposase_21"/>
    <property type="match status" value="1"/>
</dbReference>
<accession>A0A7N2N207</accession>
<dbReference type="InterPro" id="IPR025452">
    <property type="entry name" value="DUF4218"/>
</dbReference>
<feature type="region of interest" description="Disordered" evidence="1">
    <location>
        <begin position="116"/>
        <end position="135"/>
    </location>
</feature>